<name>A0A1Y1M3J5_PHOPY</name>
<proteinExistence type="predicted"/>
<feature type="domain" description="TRASH" evidence="9">
    <location>
        <begin position="605"/>
        <end position="643"/>
    </location>
</feature>
<evidence type="ECO:0000256" key="3">
    <source>
        <dbReference type="ARBA" id="ARBA00022723"/>
    </source>
</evidence>
<feature type="region of interest" description="Disordered" evidence="8">
    <location>
        <begin position="1045"/>
        <end position="1072"/>
    </location>
</feature>
<feature type="region of interest" description="Disordered" evidence="8">
    <location>
        <begin position="1278"/>
        <end position="1348"/>
    </location>
</feature>
<feature type="compositionally biased region" description="Pro residues" evidence="8">
    <location>
        <begin position="1335"/>
        <end position="1345"/>
    </location>
</feature>
<dbReference type="InterPro" id="IPR057926">
    <property type="entry name" value="QRICH1_dom"/>
</dbReference>
<feature type="domain" description="TRASH" evidence="9">
    <location>
        <begin position="679"/>
        <end position="713"/>
    </location>
</feature>
<evidence type="ECO:0000256" key="8">
    <source>
        <dbReference type="SAM" id="MobiDB-lite"/>
    </source>
</evidence>
<dbReference type="PANTHER" id="PTHR45736">
    <property type="entry name" value="ZINC FINGER MYM-TYPE PROTEIN"/>
    <property type="match status" value="1"/>
</dbReference>
<feature type="domain" description="TRASH" evidence="9">
    <location>
        <begin position="814"/>
        <end position="849"/>
    </location>
</feature>
<sequence length="1648" mass="183728">MDVTDTLPETIMENPESIGDPGETPEDVQTTSNENTTEPKADFITSLLEDSFNEQCASADNMLIGECDEPASGLELSHLVEQPKSTDFFSIDIQSPEESEPLKENMDVDEEIDTAKEKDIEVSIGTTRKEVTAEGDVEQPSQEITRLPDEITASEPEEVPVTTENVPQPSTDKPNVSELENPPPEPVHADDNIQQPTEIILTVDERETTELDKPPQEITAVTEAVTVTDQETNVQQLPTEIILSDDDETDVSEVEKPSQEITDVADKEANLQQVPTEIILTDDEADPSELEPHPPEIAAITIEDDDDHTRSDIVFPNEEAMGTDNETEKDESGDKETPNADTLMTIPEIISCVSESGTNVVDSVTSEDIPTSRKEGETGTEGMEVQESDTPNVPAESEKNSEVTKDSVSDADNVLGDSLNKESNNADASDGQSAPMETDTVSDDVVEKSVTTGNVDTEEVDDSDPVFVSTDSEKTSSTEKTAAATQDDENFQENQPQEDPIGSDDLIAVPLDDDAEPEATIEDQVVDIEQGASEEMCIIPDTERVISQAEKDAVASMVPLRDPTESELFTNDPSSETTSAESATDNCKGSNPENYVVSLCTDENVNSCMQCCLPRKSKYSVLHEKVMTYICDDGCLSNFKRRHTDKIIMNTEGDLRVKKLTSGVNNDNMVGKVKFCRKCAECQKELELSNSHLSWQTMEFCTELCLSKYQKRVGSKCSNCNTIVRTNCLGKYCVRFGYNIRQFCSSVCLEEFKKGLKVCSYCQKDMSTGGGDGFLAPVGDKGQFKDFCTQSCMEKYDIMSNNQSKHSNTSGNMCSVCLKEKPTTIEFEHNNKMNFFCGEPCFVAFKFVNNIAPGKCNMCKKYFDNKVLEENSMFYDNALLSFCAKSCQNIYIIGHRKIVPCSWCKVKKYNFDMINRLSASGASLLMCSLNCLNLYQVSINAVQSKKKNCDHCQKSYKPLYHLTMSDASIRNFCSYPCVMAFQNQFSKTPITLNEPEDGQRTRTLPVPTSGPKKTKKLLKPKKKSAVPKELPTIPTIPVISSVQSLATTNGPSTSPPTGHRTKNNTTTTRPPSPIIKTKILRQVIIKPTPIPPHRNVGTLCKINTKSKEVTAKPTTCDAEVQTDEIKEKTSIIPIPVPIYVPAPMWMYSMPLPVPFPFPLPVPVPIFIPTTRNSAMGIMKEIKKIQVKIPTDPFEAELLMMAEMVAGDKKEEHTESESEEEDTAPPPPEEPTYSPEPVDPNNSFGDDMLQMALKMATELDEPAVDLEGALTVNTITASQEEAAPAPVPAPEQSPPIPMTERQSTRGRKRMGRPPKAAPITSKRGRRTSTQVDIPTITPPPPTPPQEPVEKPDANMCLKYTFGVNAWKQWVTTKNAELEKTSRRVKLFKPEILQLTADELNYSLCLFVKEVRKPNGQEYAPDTIYYLCLGIQQYLFENARIDNIFCDSYYEKFTDCLDEVAKKFSVLYNDSHYIVTRVEEEHLWESKQLGAHSPHVLLSTLMFFNTKHFNLTTVDEHMQLSFSHIMKHWKRNPNQPGAAKTPGSRNVLLRFYPPQVSTTDTPPRKKKVYEQQENEDNPLRCPVKLYEFYLSKCPESVKTRNDVFYLLPERSCVPDSPVWYSTMPLPRAALEKMLHRIKMVKEINVALLTS</sequence>
<dbReference type="FunCoup" id="A0A1Y1M3J5">
    <property type="interactions" value="1776"/>
</dbReference>
<dbReference type="SMART" id="SM00746">
    <property type="entry name" value="TRASH"/>
    <property type="match status" value="8"/>
</dbReference>
<dbReference type="InParanoid" id="A0A1Y1M3J5"/>
<feature type="region of interest" description="Disordered" evidence="8">
    <location>
        <begin position="300"/>
        <end position="505"/>
    </location>
</feature>
<dbReference type="InterPro" id="IPR011017">
    <property type="entry name" value="TRASH_dom"/>
</dbReference>
<keyword evidence="1" id="KW-1017">Isopeptide bond</keyword>
<keyword evidence="3" id="KW-0479">Metal-binding</keyword>
<dbReference type="InterPro" id="IPR051284">
    <property type="entry name" value="ZnF_MYMT-QRICH1"/>
</dbReference>
<feature type="domain" description="TRASH" evidence="9">
    <location>
        <begin position="717"/>
        <end position="756"/>
    </location>
</feature>
<reference evidence="11 12" key="2">
    <citation type="journal article" date="2018" name="Elife">
        <title>Firefly genomes illuminate parallel origins of bioluminescence in beetles.</title>
        <authorList>
            <person name="Fallon T.R."/>
            <person name="Lower S.E."/>
            <person name="Chang C.H."/>
            <person name="Bessho-Uehara M."/>
            <person name="Martin G.J."/>
            <person name="Bewick A.J."/>
            <person name="Behringer M."/>
            <person name="Debat H.J."/>
            <person name="Wong I."/>
            <person name="Day J.C."/>
            <person name="Suvorov A."/>
            <person name="Silva C.J."/>
            <person name="Stanger-Hall K.F."/>
            <person name="Hall D.W."/>
            <person name="Schmitz R.J."/>
            <person name="Nelson D.R."/>
            <person name="Lewis S.M."/>
            <person name="Shigenobu S."/>
            <person name="Bybee S.M."/>
            <person name="Larracuente A.M."/>
            <person name="Oba Y."/>
            <person name="Weng J.K."/>
        </authorList>
    </citation>
    <scope>NUCLEOTIDE SEQUENCE [LARGE SCALE GENOMIC DNA]</scope>
    <source>
        <strain evidence="11">1611_PpyrPB1</strain>
        <tissue evidence="11">Whole body</tissue>
    </source>
</reference>
<dbReference type="EMBL" id="GEZM01043177">
    <property type="protein sequence ID" value="JAV79250.1"/>
    <property type="molecule type" value="Transcribed_RNA"/>
</dbReference>
<evidence type="ECO:0000313" key="10">
    <source>
        <dbReference type="EMBL" id="JAV79250.1"/>
    </source>
</evidence>
<keyword evidence="6" id="KW-0862">Zinc</keyword>
<accession>A0A1Y1M3J5</accession>
<feature type="compositionally biased region" description="Polar residues" evidence="8">
    <location>
        <begin position="165"/>
        <end position="174"/>
    </location>
</feature>
<dbReference type="InterPro" id="IPR010507">
    <property type="entry name" value="Znf_MYM"/>
</dbReference>
<keyword evidence="5" id="KW-0863">Zinc-finger</keyword>
<reference evidence="11" key="3">
    <citation type="submission" date="2019-08" db="EMBL/GenBank/DDBJ databases">
        <authorList>
            <consortium name="Photinus pyralis genome working group"/>
            <person name="Fallon T.R."/>
            <person name="Sander Lower S.E."/>
            <person name="Weng J.-K."/>
        </authorList>
    </citation>
    <scope>NUCLEOTIDE SEQUENCE</scope>
    <source>
        <strain evidence="11">1611_PpyrPB1</strain>
        <tissue evidence="11">Whole body</tissue>
    </source>
</reference>
<evidence type="ECO:0000259" key="9">
    <source>
        <dbReference type="SMART" id="SM00746"/>
    </source>
</evidence>
<dbReference type="Pfam" id="PF12012">
    <property type="entry name" value="DUF3504"/>
    <property type="match status" value="1"/>
</dbReference>
<feature type="domain" description="TRASH" evidence="9">
    <location>
        <begin position="856"/>
        <end position="895"/>
    </location>
</feature>
<feature type="compositionally biased region" description="Polar residues" evidence="8">
    <location>
        <begin position="421"/>
        <end position="432"/>
    </location>
</feature>
<evidence type="ECO:0000256" key="1">
    <source>
        <dbReference type="ARBA" id="ARBA00022499"/>
    </source>
</evidence>
<feature type="region of interest" description="Disordered" evidence="8">
    <location>
        <begin position="563"/>
        <end position="588"/>
    </location>
</feature>
<evidence type="ECO:0000256" key="2">
    <source>
        <dbReference type="ARBA" id="ARBA00022553"/>
    </source>
</evidence>
<evidence type="ECO:0000256" key="7">
    <source>
        <dbReference type="ARBA" id="ARBA00022843"/>
    </source>
</evidence>
<dbReference type="Pfam" id="PF25561">
    <property type="entry name" value="QRICH1"/>
    <property type="match status" value="1"/>
</dbReference>
<feature type="compositionally biased region" description="Basic and acidic residues" evidence="8">
    <location>
        <begin position="113"/>
        <end position="132"/>
    </location>
</feature>
<feature type="compositionally biased region" description="Polar residues" evidence="8">
    <location>
        <begin position="27"/>
        <end position="38"/>
    </location>
</feature>
<feature type="domain" description="TRASH" evidence="9">
    <location>
        <begin position="759"/>
        <end position="800"/>
    </location>
</feature>
<evidence type="ECO:0000313" key="11">
    <source>
        <dbReference type="EMBL" id="KAB0791668.1"/>
    </source>
</evidence>
<feature type="region of interest" description="Disordered" evidence="8">
    <location>
        <begin position="239"/>
        <end position="259"/>
    </location>
</feature>
<feature type="compositionally biased region" description="Low complexity" evidence="8">
    <location>
        <begin position="574"/>
        <end position="584"/>
    </location>
</feature>
<feature type="domain" description="TRASH" evidence="9">
    <location>
        <begin position="901"/>
        <end position="939"/>
    </location>
</feature>
<feature type="region of interest" description="Disordered" evidence="8">
    <location>
        <begin position="1"/>
        <end position="39"/>
    </location>
</feature>
<evidence type="ECO:0000256" key="6">
    <source>
        <dbReference type="ARBA" id="ARBA00022833"/>
    </source>
</evidence>
<reference evidence="10" key="1">
    <citation type="journal article" date="2016" name="Sci. Rep.">
        <title>Molecular characterization of firefly nuptial gifts: a multi-omics approach sheds light on postcopulatory sexual selection.</title>
        <authorList>
            <person name="Al-Wathiqui N."/>
            <person name="Fallon T.R."/>
            <person name="South A."/>
            <person name="Weng J.K."/>
            <person name="Lewis S.M."/>
        </authorList>
    </citation>
    <scope>NUCLEOTIDE SEQUENCE</scope>
</reference>
<dbReference type="Proteomes" id="UP000327044">
    <property type="component" value="Unassembled WGS sequence"/>
</dbReference>
<dbReference type="OrthoDB" id="10025028at2759"/>
<keyword evidence="12" id="KW-1185">Reference proteome</keyword>
<feature type="compositionally biased region" description="Polar residues" evidence="8">
    <location>
        <begin position="353"/>
        <end position="369"/>
    </location>
</feature>
<feature type="compositionally biased region" description="Low complexity" evidence="8">
    <location>
        <begin position="1047"/>
        <end position="1072"/>
    </location>
</feature>
<dbReference type="PANTHER" id="PTHR45736:SF1">
    <property type="entry name" value="WITHOUT CHILDREN, ISOFORM B"/>
    <property type="match status" value="1"/>
</dbReference>
<keyword evidence="4" id="KW-0677">Repeat</keyword>
<dbReference type="EMBL" id="VVIM01000011">
    <property type="protein sequence ID" value="KAB0791668.1"/>
    <property type="molecule type" value="Genomic_DNA"/>
</dbReference>
<dbReference type="InterPro" id="IPR021893">
    <property type="entry name" value="ZMYM2-like_C"/>
</dbReference>
<dbReference type="GO" id="GO:0008270">
    <property type="term" value="F:zinc ion binding"/>
    <property type="evidence" value="ECO:0007669"/>
    <property type="project" value="UniProtKB-KW"/>
</dbReference>
<keyword evidence="7" id="KW-0832">Ubl conjugation</keyword>
<gene>
    <name evidence="11" type="ORF">PPYR_03468</name>
</gene>
<feature type="compositionally biased region" description="Basic residues" evidence="8">
    <location>
        <begin position="1012"/>
        <end position="1025"/>
    </location>
</feature>
<keyword evidence="2" id="KW-0597">Phosphoprotein</keyword>
<organism evidence="10">
    <name type="scientific">Photinus pyralis</name>
    <name type="common">Common eastern firefly</name>
    <name type="synonym">Lampyris pyralis</name>
    <dbReference type="NCBI Taxonomy" id="7054"/>
    <lineage>
        <taxon>Eukaryota</taxon>
        <taxon>Metazoa</taxon>
        <taxon>Ecdysozoa</taxon>
        <taxon>Arthropoda</taxon>
        <taxon>Hexapoda</taxon>
        <taxon>Insecta</taxon>
        <taxon>Pterygota</taxon>
        <taxon>Neoptera</taxon>
        <taxon>Endopterygota</taxon>
        <taxon>Coleoptera</taxon>
        <taxon>Polyphaga</taxon>
        <taxon>Elateriformia</taxon>
        <taxon>Elateroidea</taxon>
        <taxon>Lampyridae</taxon>
        <taxon>Lampyrinae</taxon>
        <taxon>Photinus</taxon>
    </lineage>
</organism>
<feature type="region of interest" description="Disordered" evidence="8">
    <location>
        <begin position="989"/>
        <end position="1027"/>
    </location>
</feature>
<dbReference type="Pfam" id="PF06467">
    <property type="entry name" value="zf-FCS"/>
    <property type="match status" value="1"/>
</dbReference>
<feature type="region of interest" description="Disordered" evidence="8">
    <location>
        <begin position="1207"/>
        <end position="1245"/>
    </location>
</feature>
<evidence type="ECO:0000256" key="5">
    <source>
        <dbReference type="ARBA" id="ARBA00022771"/>
    </source>
</evidence>
<evidence type="ECO:0000313" key="12">
    <source>
        <dbReference type="Proteomes" id="UP000327044"/>
    </source>
</evidence>
<evidence type="ECO:0000256" key="4">
    <source>
        <dbReference type="ARBA" id="ARBA00022737"/>
    </source>
</evidence>
<feature type="region of interest" description="Disordered" evidence="8">
    <location>
        <begin position="96"/>
        <end position="194"/>
    </location>
</feature>
<feature type="domain" description="TRASH" evidence="9">
    <location>
        <begin position="949"/>
        <end position="985"/>
    </location>
</feature>
<feature type="compositionally biased region" description="Basic and acidic residues" evidence="8">
    <location>
        <begin position="396"/>
        <end position="408"/>
    </location>
</feature>
<protein>
    <recommendedName>
        <fullName evidence="9">TRASH domain-containing protein</fullName>
    </recommendedName>
</protein>
<feature type="compositionally biased region" description="Acidic residues" evidence="8">
    <location>
        <begin position="243"/>
        <end position="252"/>
    </location>
</feature>
<feature type="compositionally biased region" description="Pro residues" evidence="8">
    <location>
        <begin position="1284"/>
        <end position="1296"/>
    </location>
</feature>